<name>A0A069JAM4_RHOSG</name>
<comment type="caution">
    <text evidence="1">The sequence shown here is derived from an EMBL/GenBank/DDBJ whole genome shotgun (WGS) entry which is preliminary data.</text>
</comment>
<dbReference type="AlphaFoldDB" id="A0A069JAM4"/>
<accession>A0A069JAM4</accession>
<evidence type="ECO:0008006" key="3">
    <source>
        <dbReference type="Google" id="ProtNLM"/>
    </source>
</evidence>
<gene>
    <name evidence="1" type="ORF">CHR55_27890</name>
</gene>
<evidence type="ECO:0000313" key="1">
    <source>
        <dbReference type="EMBL" id="PCK24069.1"/>
    </source>
</evidence>
<dbReference type="RefSeq" id="WP_042925531.1">
    <property type="nucleotide sequence ID" value="NZ_JAHREK010000017.1"/>
</dbReference>
<accession>A0A2A5J4E9</accession>
<proteinExistence type="predicted"/>
<reference evidence="1 2" key="1">
    <citation type="submission" date="2017-07" db="EMBL/GenBank/DDBJ databases">
        <title>Draft sequence of Rhodococcus enclensis 23b-28.</title>
        <authorList>
            <person name="Besaury L."/>
            <person name="Sancelme M."/>
            <person name="Amato P."/>
            <person name="Lallement A."/>
            <person name="Delort A.-M."/>
        </authorList>
    </citation>
    <scope>NUCLEOTIDE SEQUENCE [LARGE SCALE GENOMIC DNA]</scope>
    <source>
        <strain evidence="1 2">23b-28</strain>
    </source>
</reference>
<evidence type="ECO:0000313" key="2">
    <source>
        <dbReference type="Proteomes" id="UP000230886"/>
    </source>
</evidence>
<dbReference type="EMBL" id="NOVD01000038">
    <property type="protein sequence ID" value="PCK24069.1"/>
    <property type="molecule type" value="Genomic_DNA"/>
</dbReference>
<dbReference type="Proteomes" id="UP000230886">
    <property type="component" value="Unassembled WGS sequence"/>
</dbReference>
<organism evidence="1 2">
    <name type="scientific">Rhodococcus qingshengii</name>
    <dbReference type="NCBI Taxonomy" id="334542"/>
    <lineage>
        <taxon>Bacteria</taxon>
        <taxon>Bacillati</taxon>
        <taxon>Actinomycetota</taxon>
        <taxon>Actinomycetes</taxon>
        <taxon>Mycobacteriales</taxon>
        <taxon>Nocardiaceae</taxon>
        <taxon>Rhodococcus</taxon>
        <taxon>Rhodococcus erythropolis group</taxon>
    </lineage>
</organism>
<protein>
    <recommendedName>
        <fullName evidence="3">Toxin-antitoxin system</fullName>
    </recommendedName>
</protein>
<sequence>MGRRSKGERGEYKARVPARVDVEALAAARGCSSVSVYISDLICLDAGRPELAEELRQGVLPISA</sequence>